<keyword evidence="2" id="KW-1185">Reference proteome</keyword>
<dbReference type="EMBL" id="BQXS01000299">
    <property type="protein sequence ID" value="GKT28457.1"/>
    <property type="molecule type" value="Genomic_DNA"/>
</dbReference>
<gene>
    <name evidence="1" type="ORF">ADUPG1_000660</name>
</gene>
<reference evidence="1" key="1">
    <citation type="submission" date="2022-03" db="EMBL/GenBank/DDBJ databases">
        <title>Draft genome sequence of Aduncisulcus paluster, a free-living microaerophilic Fornicata.</title>
        <authorList>
            <person name="Yuyama I."/>
            <person name="Kume K."/>
            <person name="Tamura T."/>
            <person name="Inagaki Y."/>
            <person name="Hashimoto T."/>
        </authorList>
    </citation>
    <scope>NUCLEOTIDE SEQUENCE</scope>
    <source>
        <strain evidence="1">NY0171</strain>
    </source>
</reference>
<evidence type="ECO:0000313" key="1">
    <source>
        <dbReference type="EMBL" id="GKT28457.1"/>
    </source>
</evidence>
<accession>A0ABQ5K7B9</accession>
<organism evidence="1 2">
    <name type="scientific">Aduncisulcus paluster</name>
    <dbReference type="NCBI Taxonomy" id="2918883"/>
    <lineage>
        <taxon>Eukaryota</taxon>
        <taxon>Metamonada</taxon>
        <taxon>Carpediemonas-like organisms</taxon>
        <taxon>Aduncisulcus</taxon>
    </lineage>
</organism>
<evidence type="ECO:0000313" key="2">
    <source>
        <dbReference type="Proteomes" id="UP001057375"/>
    </source>
</evidence>
<protein>
    <submittedName>
        <fullName evidence="1">Uncharacterized protein</fullName>
    </submittedName>
</protein>
<name>A0ABQ5K7B9_9EUKA</name>
<dbReference type="Proteomes" id="UP001057375">
    <property type="component" value="Unassembled WGS sequence"/>
</dbReference>
<sequence>MVRFWFDETEDTDEPLIELNEYSEDADPAQCSDANKTSIVNNGESLVSGYLYSFKFMYFCPTGCGTTSAEEFDCRAELRWNINNASQFDAIQEDYFYFI</sequence>
<comment type="caution">
    <text evidence="1">The sequence shown here is derived from an EMBL/GenBank/DDBJ whole genome shotgun (WGS) entry which is preliminary data.</text>
</comment>
<proteinExistence type="predicted"/>